<dbReference type="AlphaFoldDB" id="A0AA88IEF3"/>
<dbReference type="InterPro" id="IPR002557">
    <property type="entry name" value="Chitin-bd_dom"/>
</dbReference>
<proteinExistence type="predicted"/>
<keyword evidence="6" id="KW-1185">Reference proteome</keyword>
<dbReference type="SUPFAM" id="SSF57625">
    <property type="entry name" value="Invertebrate chitin-binding proteins"/>
    <property type="match status" value="1"/>
</dbReference>
<dbReference type="GO" id="GO:0005576">
    <property type="term" value="C:extracellular region"/>
    <property type="evidence" value="ECO:0007669"/>
    <property type="project" value="InterPro"/>
</dbReference>
<dbReference type="InterPro" id="IPR052976">
    <property type="entry name" value="Scoloptoxin-like"/>
</dbReference>
<comment type="caution">
    <text evidence="5">The sequence shown here is derived from an EMBL/GenBank/DDBJ whole genome shotgun (WGS) entry which is preliminary data.</text>
</comment>
<dbReference type="Proteomes" id="UP001187531">
    <property type="component" value="Unassembled WGS sequence"/>
</dbReference>
<dbReference type="PANTHER" id="PTHR22933:SF43">
    <property type="entry name" value="LP10131P"/>
    <property type="match status" value="1"/>
</dbReference>
<dbReference type="PROSITE" id="PS50940">
    <property type="entry name" value="CHIT_BIND_II"/>
    <property type="match status" value="1"/>
</dbReference>
<evidence type="ECO:0000259" key="4">
    <source>
        <dbReference type="PROSITE" id="PS50940"/>
    </source>
</evidence>
<dbReference type="EMBL" id="JAVRJZ010000003">
    <property type="protein sequence ID" value="KAK2725151.1"/>
    <property type="molecule type" value="Genomic_DNA"/>
</dbReference>
<feature type="signal peptide" evidence="3">
    <location>
        <begin position="1"/>
        <end position="22"/>
    </location>
</feature>
<evidence type="ECO:0000256" key="1">
    <source>
        <dbReference type="SAM" id="Coils"/>
    </source>
</evidence>
<feature type="compositionally biased region" description="Low complexity" evidence="2">
    <location>
        <begin position="279"/>
        <end position="291"/>
    </location>
</feature>
<dbReference type="Pfam" id="PF01607">
    <property type="entry name" value="CBM_14"/>
    <property type="match status" value="1"/>
</dbReference>
<keyword evidence="3" id="KW-0732">Signal</keyword>
<keyword evidence="1" id="KW-0175">Coiled coil</keyword>
<feature type="region of interest" description="Disordered" evidence="2">
    <location>
        <begin position="118"/>
        <end position="138"/>
    </location>
</feature>
<reference evidence="5" key="1">
    <citation type="submission" date="2023-07" db="EMBL/GenBank/DDBJ databases">
        <title>Chromosome-level genome assembly of Artemia franciscana.</title>
        <authorList>
            <person name="Jo E."/>
        </authorList>
    </citation>
    <scope>NUCLEOTIDE SEQUENCE</scope>
    <source>
        <tissue evidence="5">Whole body</tissue>
    </source>
</reference>
<feature type="coiled-coil region" evidence="1">
    <location>
        <begin position="175"/>
        <end position="205"/>
    </location>
</feature>
<gene>
    <name evidence="5" type="ORF">QYM36_001562</name>
</gene>
<dbReference type="PANTHER" id="PTHR22933">
    <property type="entry name" value="FI18007P1-RELATED"/>
    <property type="match status" value="1"/>
</dbReference>
<feature type="domain" description="Chitin-binding type-2" evidence="4">
    <location>
        <begin position="39"/>
        <end position="102"/>
    </location>
</feature>
<evidence type="ECO:0000256" key="2">
    <source>
        <dbReference type="SAM" id="MobiDB-lite"/>
    </source>
</evidence>
<evidence type="ECO:0000313" key="6">
    <source>
        <dbReference type="Proteomes" id="UP001187531"/>
    </source>
</evidence>
<organism evidence="5 6">
    <name type="scientific">Artemia franciscana</name>
    <name type="common">Brine shrimp</name>
    <name type="synonym">Artemia sanfranciscana</name>
    <dbReference type="NCBI Taxonomy" id="6661"/>
    <lineage>
        <taxon>Eukaryota</taxon>
        <taxon>Metazoa</taxon>
        <taxon>Ecdysozoa</taxon>
        <taxon>Arthropoda</taxon>
        <taxon>Crustacea</taxon>
        <taxon>Branchiopoda</taxon>
        <taxon>Anostraca</taxon>
        <taxon>Artemiidae</taxon>
        <taxon>Artemia</taxon>
    </lineage>
</organism>
<sequence length="300" mass="35129">MATLTHLLIGVIFICILPSASCEPKRPPNYHHENMPDTPFSCEEKVIGGYYADIDAECQMFHVCVQVDETDIRDFKFMCPNDTVFDQENFICANWFDVDCSLSVKWYPKLKSSLASNSIGGLTESPYENQRRAQQKQKQQLQEIYDEQSGRLKEHELFLKETQRASDVHQEKTLREHERQNTETLKQQLRQLQKQQEYLEQIDQRPVGRRVPSGSKDVTYDDYYSDNSSTLEYDYYYYDYDSTNRPSFYKYDEYEPNGRIVEPVENIRELPVMVSISAKKSTTTIKPSTRSSKSKPKSKH</sequence>
<evidence type="ECO:0000256" key="3">
    <source>
        <dbReference type="SAM" id="SignalP"/>
    </source>
</evidence>
<protein>
    <recommendedName>
        <fullName evidence="4">Chitin-binding type-2 domain-containing protein</fullName>
    </recommendedName>
</protein>
<evidence type="ECO:0000313" key="5">
    <source>
        <dbReference type="EMBL" id="KAK2725151.1"/>
    </source>
</evidence>
<dbReference type="InterPro" id="IPR036508">
    <property type="entry name" value="Chitin-bd_dom_sf"/>
</dbReference>
<dbReference type="GO" id="GO:0008061">
    <property type="term" value="F:chitin binding"/>
    <property type="evidence" value="ECO:0007669"/>
    <property type="project" value="InterPro"/>
</dbReference>
<feature type="chain" id="PRO_5041685055" description="Chitin-binding type-2 domain-containing protein" evidence="3">
    <location>
        <begin position="23"/>
        <end position="300"/>
    </location>
</feature>
<name>A0AA88IEF3_ARTSF</name>
<accession>A0AA88IEF3</accession>
<feature type="region of interest" description="Disordered" evidence="2">
    <location>
        <begin position="279"/>
        <end position="300"/>
    </location>
</feature>